<dbReference type="AlphaFoldDB" id="A0A0F9DY15"/>
<comment type="caution">
    <text evidence="1">The sequence shown here is derived from an EMBL/GenBank/DDBJ whole genome shotgun (WGS) entry which is preliminary data.</text>
</comment>
<gene>
    <name evidence="1" type="ORF">LCGC14_2143320</name>
</gene>
<dbReference type="EMBL" id="LAZR01027150">
    <property type="protein sequence ID" value="KKL66604.1"/>
    <property type="molecule type" value="Genomic_DNA"/>
</dbReference>
<reference evidence="1" key="1">
    <citation type="journal article" date="2015" name="Nature">
        <title>Complex archaea that bridge the gap between prokaryotes and eukaryotes.</title>
        <authorList>
            <person name="Spang A."/>
            <person name="Saw J.H."/>
            <person name="Jorgensen S.L."/>
            <person name="Zaremba-Niedzwiedzka K."/>
            <person name="Martijn J."/>
            <person name="Lind A.E."/>
            <person name="van Eijk R."/>
            <person name="Schleper C."/>
            <person name="Guy L."/>
            <person name="Ettema T.J."/>
        </authorList>
    </citation>
    <scope>NUCLEOTIDE SEQUENCE</scope>
</reference>
<accession>A0A0F9DY15</accession>
<sequence length="58" mass="6659">MAETRILHDLKRIAHAMTALQEDSDRITSAFLKFREDSAILKVQVDRLMEDIENGDAE</sequence>
<protein>
    <submittedName>
        <fullName evidence="1">Uncharacterized protein</fullName>
    </submittedName>
</protein>
<organism evidence="1">
    <name type="scientific">marine sediment metagenome</name>
    <dbReference type="NCBI Taxonomy" id="412755"/>
    <lineage>
        <taxon>unclassified sequences</taxon>
        <taxon>metagenomes</taxon>
        <taxon>ecological metagenomes</taxon>
    </lineage>
</organism>
<evidence type="ECO:0000313" key="1">
    <source>
        <dbReference type="EMBL" id="KKL66604.1"/>
    </source>
</evidence>
<name>A0A0F9DY15_9ZZZZ</name>
<proteinExistence type="predicted"/>